<gene>
    <name evidence="3" type="ORF">AQUCO_05400026v1</name>
</gene>
<dbReference type="Pfam" id="PF04488">
    <property type="entry name" value="Gly_transf_sug"/>
    <property type="match status" value="1"/>
</dbReference>
<evidence type="ECO:0000313" key="4">
    <source>
        <dbReference type="Proteomes" id="UP000230069"/>
    </source>
</evidence>
<dbReference type="PANTHER" id="PTHR46781">
    <property type="entry name" value="ALPHA 1,4-GLYCOSYLTRANSFERASE FAMILY PROTEIN"/>
    <property type="match status" value="1"/>
</dbReference>
<dbReference type="InterPro" id="IPR029044">
    <property type="entry name" value="Nucleotide-diphossugar_trans"/>
</dbReference>
<dbReference type="SUPFAM" id="SSF53448">
    <property type="entry name" value="Nucleotide-diphospho-sugar transferases"/>
    <property type="match status" value="1"/>
</dbReference>
<proteinExistence type="predicted"/>
<protein>
    <recommendedName>
        <fullName evidence="2">Alpha 1,4-glycosyltransferase domain-containing protein</fullName>
    </recommendedName>
</protein>
<dbReference type="Gene3D" id="3.90.550.20">
    <property type="match status" value="1"/>
</dbReference>
<feature type="domain" description="Alpha 1,4-glycosyltransferase" evidence="2">
    <location>
        <begin position="326"/>
        <end position="447"/>
    </location>
</feature>
<keyword evidence="1" id="KW-1133">Transmembrane helix</keyword>
<keyword evidence="1" id="KW-0812">Transmembrane</keyword>
<dbReference type="AlphaFoldDB" id="A0A2G5CH88"/>
<dbReference type="InParanoid" id="A0A2G5CH88"/>
<evidence type="ECO:0000313" key="3">
    <source>
        <dbReference type="EMBL" id="PIA30645.1"/>
    </source>
</evidence>
<feature type="transmembrane region" description="Helical" evidence="1">
    <location>
        <begin position="33"/>
        <end position="54"/>
    </location>
</feature>
<dbReference type="STRING" id="218851.A0A2G5CH88"/>
<dbReference type="Proteomes" id="UP000230069">
    <property type="component" value="Unassembled WGS sequence"/>
</dbReference>
<dbReference type="EMBL" id="KZ305071">
    <property type="protein sequence ID" value="PIA30645.1"/>
    <property type="molecule type" value="Genomic_DNA"/>
</dbReference>
<dbReference type="Pfam" id="PF04572">
    <property type="entry name" value="Gb3_synth"/>
    <property type="match status" value="1"/>
</dbReference>
<keyword evidence="4" id="KW-1185">Reference proteome</keyword>
<dbReference type="OrthoDB" id="409543at2759"/>
<keyword evidence="1" id="KW-0472">Membrane</keyword>
<organism evidence="3 4">
    <name type="scientific">Aquilegia coerulea</name>
    <name type="common">Rocky mountain columbine</name>
    <dbReference type="NCBI Taxonomy" id="218851"/>
    <lineage>
        <taxon>Eukaryota</taxon>
        <taxon>Viridiplantae</taxon>
        <taxon>Streptophyta</taxon>
        <taxon>Embryophyta</taxon>
        <taxon>Tracheophyta</taxon>
        <taxon>Spermatophyta</taxon>
        <taxon>Magnoliopsida</taxon>
        <taxon>Ranunculales</taxon>
        <taxon>Ranunculaceae</taxon>
        <taxon>Thalictroideae</taxon>
        <taxon>Aquilegia</taxon>
    </lineage>
</organism>
<evidence type="ECO:0000256" key="1">
    <source>
        <dbReference type="SAM" id="Phobius"/>
    </source>
</evidence>
<dbReference type="InterPro" id="IPR007652">
    <property type="entry name" value="A1-4-GlycosylTfrase_dom"/>
</dbReference>
<dbReference type="FunCoup" id="A0A2G5CH88">
    <property type="interactions" value="89"/>
</dbReference>
<evidence type="ECO:0000259" key="2">
    <source>
        <dbReference type="Pfam" id="PF04572"/>
    </source>
</evidence>
<name>A0A2G5CH88_AQUCA</name>
<dbReference type="InterPro" id="IPR044789">
    <property type="entry name" value="Put_A1-4-GlycosylTfrase_plant"/>
</dbReference>
<dbReference type="PANTHER" id="PTHR46781:SF5">
    <property type="entry name" value="ALPHA 1,4-GLYCOSYLTRANSFERASE FAMILY PROTEIN"/>
    <property type="match status" value="1"/>
</dbReference>
<dbReference type="InterPro" id="IPR007577">
    <property type="entry name" value="GlycoTrfase_DXD_sugar-bd_CS"/>
</dbReference>
<sequence length="454" mass="51731">MNETNTTIPTPPNFSSRSSFLTCRTDKIKRSPLTVFFFFPTSLIAFLLLLLLSYNGASIFYIHVPCSTKITPESDSFSPKTDDKGTTRRWSSLSTSVMYAVNEEIPVSKLNTHFSLLQKTEIFNSSLNLKPKGLSQTKPRYKILQSTALSKNFSVRIKEFFNGSGTNSSCKLRFFMTWISSLESFGYREFFSIESVFKSHPDACLLILSSSIDTQRGNQLLRPFKEQGFQVSAISPDLDYIFKNTSAEAWFNELKNGNVDPGEVPLGQNLSNLLRLVILYKYGGIYLDTDVIVLKRFDGLRNVIGAQTMDLQTGNWSRLNNAVMIFDKKHSLLSKFIREFARTFNGNKWGHNGPYLVSRVVSRVNNRPGFNLTVMPPLAFYPVDWNKVHSLFDGPVNAAHSKWMSAKIRQIRENSFGIHLWNKQSRQRKVEEGSILNRIMLDYCVFCDFSVSAF</sequence>
<reference evidence="3 4" key="1">
    <citation type="submission" date="2017-09" db="EMBL/GenBank/DDBJ databases">
        <title>WGS assembly of Aquilegia coerulea Goldsmith.</title>
        <authorList>
            <person name="Hodges S."/>
            <person name="Kramer E."/>
            <person name="Nordborg M."/>
            <person name="Tomkins J."/>
            <person name="Borevitz J."/>
            <person name="Derieg N."/>
            <person name="Yan J."/>
            <person name="Mihaltcheva S."/>
            <person name="Hayes R.D."/>
            <person name="Rokhsar D."/>
        </authorList>
    </citation>
    <scope>NUCLEOTIDE SEQUENCE [LARGE SCALE GENOMIC DNA]</scope>
    <source>
        <strain evidence="4">cv. Goldsmith</strain>
    </source>
</reference>
<accession>A0A2G5CH88</accession>